<dbReference type="Proteomes" id="UP000654913">
    <property type="component" value="Chromosome 6"/>
</dbReference>
<dbReference type="AlphaFoldDB" id="A0A7R7XTC0"/>
<dbReference type="KEGG" id="apuu:APUU_60400A"/>
<dbReference type="InterPro" id="IPR027417">
    <property type="entry name" value="P-loop_NTPase"/>
</dbReference>
<accession>A0A7R7XTC0</accession>
<feature type="compositionally biased region" description="Polar residues" evidence="1">
    <location>
        <begin position="8"/>
        <end position="21"/>
    </location>
</feature>
<dbReference type="InterPro" id="IPR045055">
    <property type="entry name" value="DNA2/NAM7-like"/>
</dbReference>
<proteinExistence type="predicted"/>
<feature type="region of interest" description="Disordered" evidence="1">
    <location>
        <begin position="1"/>
        <end position="40"/>
    </location>
</feature>
<dbReference type="PANTHER" id="PTHR10887">
    <property type="entry name" value="DNA2/NAM7 HELICASE FAMILY"/>
    <property type="match status" value="1"/>
</dbReference>
<dbReference type="Gene3D" id="3.40.50.300">
    <property type="entry name" value="P-loop containing nucleotide triphosphate hydrolases"/>
    <property type="match status" value="1"/>
</dbReference>
<feature type="domain" description="DNA2/NAM7 helicase helicase" evidence="2">
    <location>
        <begin position="557"/>
        <end position="641"/>
    </location>
</feature>
<reference evidence="3" key="1">
    <citation type="submission" date="2021-01" db="EMBL/GenBank/DDBJ databases">
        <authorList>
            <consortium name="Aspergillus puulaauensis MK2 genome sequencing consortium"/>
            <person name="Kazuki M."/>
            <person name="Futagami T."/>
        </authorList>
    </citation>
    <scope>NUCLEOTIDE SEQUENCE</scope>
    <source>
        <strain evidence="3">MK2</strain>
    </source>
</reference>
<evidence type="ECO:0000313" key="4">
    <source>
        <dbReference type="Proteomes" id="UP000654913"/>
    </source>
</evidence>
<evidence type="ECO:0000313" key="3">
    <source>
        <dbReference type="EMBL" id="BCS27352.1"/>
    </source>
</evidence>
<evidence type="ECO:0000259" key="2">
    <source>
        <dbReference type="Pfam" id="PF13086"/>
    </source>
</evidence>
<dbReference type="GO" id="GO:0004386">
    <property type="term" value="F:helicase activity"/>
    <property type="evidence" value="ECO:0007669"/>
    <property type="project" value="InterPro"/>
</dbReference>
<dbReference type="PANTHER" id="PTHR10887:SF495">
    <property type="entry name" value="HELICASE SENATAXIN ISOFORM X1-RELATED"/>
    <property type="match status" value="1"/>
</dbReference>
<dbReference type="GeneID" id="64977357"/>
<evidence type="ECO:0000256" key="1">
    <source>
        <dbReference type="SAM" id="MobiDB-lite"/>
    </source>
</evidence>
<sequence length="884" mass="98150">MEEFLTPTDITISKPNNSPDEWSTHVEENPVEPDGVIQDTNTTEPGYDWREADVALMSEIPSGPTDSMVEGCVFNTDKELIEFSPSQLAAADSYKPTLIALADKKSDAVKDLCGTQWRNAQFCWIRGKDPRDNRLLPAIWAVKKNGVNVRARVRGGNVARELAIEFSVYHQGEPVHRATLEFDACAKKGKNKRAARSYDDEGDADNADSYVVMQFTTEGGVSYGLDYDESFLTADDRMVLSYARLLSMNFRPSPEQRLPPTTVCLRIHASHVSYDGPAAQNSHAHRLADRNDRVQNLVFSLHQDANGEPWTGKMFWAYCSGQGRLQTQWGELVGRDAVAERCGGLVAFPAKSSFSCLDHARITLVYATCLEHTREEEIAAAISSSRHRIAFVISQNQVLGLARFNIPESAGVEYWAPREGTKLKLSYHAPGTMSTRNTVCTAICTPNIYSLPYSGVTLFYLPRANPLYYLKYAVNVGERPRYLFANALIEIPRNGAQRQVSAINRLCAEPHLMRFSEYLLNQKVEARRPVNPLAPLQSDEAEALNVIKETLSIQEWSDSQAKCIESMNSFPGLFLLIQGYPGTGKTSTIVAMASIYVTCGGHVLFTAPSHDSADAICETIEKWNAVGNTNNVSYVRVYRQISETKAFRRHGKVYEEFREQECAKAPGVRSVVANVVKWSLSNVLGRVVSLFAKDPIPTPEEVAEPAVEEEPEYTPAATQEYADADAGFIDEDEGFVPQTIPLADQLAMSGFLKELKKHNATKGYCMPDQSLEAHVFRLAYTEGRTVMANFPTEEQIEAANTRFWVDSVENGEIIPDGPPVDMLAVLRLYADMLKEYAFGRLEEGFASQALLAFKRVCKAVIREATTIVCTNNTAGNALIYSNFG</sequence>
<protein>
    <recommendedName>
        <fullName evidence="2">DNA2/NAM7 helicase helicase domain-containing protein</fullName>
    </recommendedName>
</protein>
<organism evidence="3 4">
    <name type="scientific">Aspergillus puulaauensis</name>
    <dbReference type="NCBI Taxonomy" id="1220207"/>
    <lineage>
        <taxon>Eukaryota</taxon>
        <taxon>Fungi</taxon>
        <taxon>Dikarya</taxon>
        <taxon>Ascomycota</taxon>
        <taxon>Pezizomycotina</taxon>
        <taxon>Eurotiomycetes</taxon>
        <taxon>Eurotiomycetidae</taxon>
        <taxon>Eurotiales</taxon>
        <taxon>Aspergillaceae</taxon>
        <taxon>Aspergillus</taxon>
    </lineage>
</organism>
<dbReference type="EMBL" id="AP024448">
    <property type="protein sequence ID" value="BCS27352.1"/>
    <property type="molecule type" value="Genomic_DNA"/>
</dbReference>
<dbReference type="OrthoDB" id="4510808at2759"/>
<gene>
    <name evidence="3" type="ORF">APUU_60400A</name>
</gene>
<keyword evidence="4" id="KW-1185">Reference proteome</keyword>
<reference evidence="3" key="2">
    <citation type="submission" date="2021-02" db="EMBL/GenBank/DDBJ databases">
        <title>Aspergillus puulaauensis MK2 genome sequence.</title>
        <authorList>
            <person name="Futagami T."/>
            <person name="Mori K."/>
            <person name="Kadooka C."/>
            <person name="Tanaka T."/>
        </authorList>
    </citation>
    <scope>NUCLEOTIDE SEQUENCE</scope>
    <source>
        <strain evidence="3">MK2</strain>
    </source>
</reference>
<name>A0A7R7XTC0_9EURO</name>
<dbReference type="Pfam" id="PF13086">
    <property type="entry name" value="AAA_11"/>
    <property type="match status" value="1"/>
</dbReference>
<dbReference type="RefSeq" id="XP_041559546.1">
    <property type="nucleotide sequence ID" value="XM_041693636.1"/>
</dbReference>
<dbReference type="SUPFAM" id="SSF52540">
    <property type="entry name" value="P-loop containing nucleoside triphosphate hydrolases"/>
    <property type="match status" value="1"/>
</dbReference>
<dbReference type="InterPro" id="IPR041677">
    <property type="entry name" value="DNA2/NAM7_AAA_11"/>
</dbReference>